<feature type="repeat" description="HEAT" evidence="2">
    <location>
        <begin position="136"/>
        <end position="174"/>
    </location>
</feature>
<dbReference type="InParanoid" id="A0A0C3HAD4"/>
<keyword evidence="4" id="KW-1185">Reference proteome</keyword>
<dbReference type="AlphaFoldDB" id="A0A0C3HAD4"/>
<accession>A0A0C3HAD4</accession>
<dbReference type="GO" id="GO:0005634">
    <property type="term" value="C:nucleus"/>
    <property type="evidence" value="ECO:0007669"/>
    <property type="project" value="TreeGrafter"/>
</dbReference>
<reference evidence="4" key="2">
    <citation type="submission" date="2015-01" db="EMBL/GenBank/DDBJ databases">
        <title>Evolutionary Origins and Diversification of the Mycorrhizal Mutualists.</title>
        <authorList>
            <consortium name="DOE Joint Genome Institute"/>
            <consortium name="Mycorrhizal Genomics Consortium"/>
            <person name="Kohler A."/>
            <person name="Kuo A."/>
            <person name="Nagy L.G."/>
            <person name="Floudas D."/>
            <person name="Copeland A."/>
            <person name="Barry K.W."/>
            <person name="Cichocki N."/>
            <person name="Veneault-Fourrey C."/>
            <person name="LaButti K."/>
            <person name="Lindquist E.A."/>
            <person name="Lipzen A."/>
            <person name="Lundell T."/>
            <person name="Morin E."/>
            <person name="Murat C."/>
            <person name="Riley R."/>
            <person name="Ohm R."/>
            <person name="Sun H."/>
            <person name="Tunlid A."/>
            <person name="Henrissat B."/>
            <person name="Grigoriev I.V."/>
            <person name="Hibbett D.S."/>
            <person name="Martin F."/>
        </authorList>
    </citation>
    <scope>NUCLEOTIDE SEQUENCE [LARGE SCALE GENOMIC DNA]</scope>
    <source>
        <strain evidence="4">Zn</strain>
    </source>
</reference>
<organism evidence="3 4">
    <name type="scientific">Oidiodendron maius (strain Zn)</name>
    <dbReference type="NCBI Taxonomy" id="913774"/>
    <lineage>
        <taxon>Eukaryota</taxon>
        <taxon>Fungi</taxon>
        <taxon>Dikarya</taxon>
        <taxon>Ascomycota</taxon>
        <taxon>Pezizomycotina</taxon>
        <taxon>Leotiomycetes</taxon>
        <taxon>Leotiomycetes incertae sedis</taxon>
        <taxon>Myxotrichaceae</taxon>
        <taxon>Oidiodendron</taxon>
    </lineage>
</organism>
<dbReference type="PANTHER" id="PTHR32226">
    <property type="entry name" value="TELO2-INTERACTING PROTEIN 2"/>
    <property type="match status" value="1"/>
</dbReference>
<dbReference type="PROSITE" id="PS50077">
    <property type="entry name" value="HEAT_REPEAT"/>
    <property type="match status" value="1"/>
</dbReference>
<comment type="similarity">
    <text evidence="1">Belongs to the TTI2 family.</text>
</comment>
<sequence length="402" mass="44896">MILHSSPCGLPSREIFLSAIAFTSSRDTWSSPSCAIIAASILLGHADEIRAPEFIIEFLLKTVIRPLFSKSKPPSITATGRKAMSSSDRPRNYNMSDSFDPALKPWKYLSPFSITVFEWAVENASEETVAESWNLFIPPLVTLLDDPNTPVRSRGLSMLSLFLPKMSGKRLKQTGLGDVFEDAVMPTLMFLPGVTPVEESMELLEPAYNALFVLADVRWESEGVAEIQRKSADQQERRKFYDRIMRQGILTGFTHAHEHRRIVELLTKEIGYLVEKMGMHAVKHLKNILQILSYALTDPFHSSLPLSLATIGTMKAVILACWPRISDPLHRRLILKSIVLCWKNLEDVSTDGSKVKDELKSLARLFTVACEASTPADTNSKIETEVSAVVGADPHLLELFNN</sequence>
<dbReference type="Proteomes" id="UP000054321">
    <property type="component" value="Unassembled WGS sequence"/>
</dbReference>
<dbReference type="Pfam" id="PF10521">
    <property type="entry name" value="Tti2"/>
    <property type="match status" value="1"/>
</dbReference>
<dbReference type="OrthoDB" id="6417021at2759"/>
<dbReference type="GO" id="GO:0005829">
    <property type="term" value="C:cytosol"/>
    <property type="evidence" value="ECO:0007669"/>
    <property type="project" value="TreeGrafter"/>
</dbReference>
<dbReference type="EMBL" id="KN832877">
    <property type="protein sequence ID" value="KIN00185.1"/>
    <property type="molecule type" value="Genomic_DNA"/>
</dbReference>
<evidence type="ECO:0000256" key="1">
    <source>
        <dbReference type="ARBA" id="ARBA00034736"/>
    </source>
</evidence>
<gene>
    <name evidence="3" type="ORF">OIDMADRAFT_164398</name>
</gene>
<proteinExistence type="inferred from homology"/>
<protein>
    <recommendedName>
        <fullName evidence="5">Proteasome activator Blm10 mid region domain-containing protein</fullName>
    </recommendedName>
</protein>
<dbReference type="InterPro" id="IPR021133">
    <property type="entry name" value="HEAT_type_2"/>
</dbReference>
<evidence type="ECO:0000313" key="4">
    <source>
        <dbReference type="Proteomes" id="UP000054321"/>
    </source>
</evidence>
<dbReference type="STRING" id="913774.A0A0C3HAD4"/>
<dbReference type="GO" id="GO:0110078">
    <property type="term" value="C:TTT Hsp90 cochaperone complex"/>
    <property type="evidence" value="ECO:0007669"/>
    <property type="project" value="InterPro"/>
</dbReference>
<evidence type="ECO:0000313" key="3">
    <source>
        <dbReference type="EMBL" id="KIN00185.1"/>
    </source>
</evidence>
<reference evidence="3 4" key="1">
    <citation type="submission" date="2014-04" db="EMBL/GenBank/DDBJ databases">
        <authorList>
            <consortium name="DOE Joint Genome Institute"/>
            <person name="Kuo A."/>
            <person name="Martino E."/>
            <person name="Perotto S."/>
            <person name="Kohler A."/>
            <person name="Nagy L.G."/>
            <person name="Floudas D."/>
            <person name="Copeland A."/>
            <person name="Barry K.W."/>
            <person name="Cichocki N."/>
            <person name="Veneault-Fourrey C."/>
            <person name="LaButti K."/>
            <person name="Lindquist E.A."/>
            <person name="Lipzen A."/>
            <person name="Lundell T."/>
            <person name="Morin E."/>
            <person name="Murat C."/>
            <person name="Sun H."/>
            <person name="Tunlid A."/>
            <person name="Henrissat B."/>
            <person name="Grigoriev I.V."/>
            <person name="Hibbett D.S."/>
            <person name="Martin F."/>
            <person name="Nordberg H.P."/>
            <person name="Cantor M.N."/>
            <person name="Hua S.X."/>
        </authorList>
    </citation>
    <scope>NUCLEOTIDE SEQUENCE [LARGE SCALE GENOMIC DNA]</scope>
    <source>
        <strain evidence="3 4">Zn</strain>
    </source>
</reference>
<name>A0A0C3HAD4_OIDMZ</name>
<dbReference type="InterPro" id="IPR018870">
    <property type="entry name" value="Tti2"/>
</dbReference>
<evidence type="ECO:0008006" key="5">
    <source>
        <dbReference type="Google" id="ProtNLM"/>
    </source>
</evidence>
<dbReference type="InterPro" id="IPR016024">
    <property type="entry name" value="ARM-type_fold"/>
</dbReference>
<dbReference type="HOGENOM" id="CLU_024466_2_0_1"/>
<evidence type="ECO:0000256" key="2">
    <source>
        <dbReference type="PROSITE-ProRule" id="PRU00103"/>
    </source>
</evidence>
<dbReference type="SUPFAM" id="SSF48371">
    <property type="entry name" value="ARM repeat"/>
    <property type="match status" value="1"/>
</dbReference>
<dbReference type="PANTHER" id="PTHR32226:SF2">
    <property type="entry name" value="TELO2-INTERACTING PROTEIN 2"/>
    <property type="match status" value="1"/>
</dbReference>